<dbReference type="NCBIfam" id="NF033538">
    <property type="entry name" value="transpos_IS91"/>
    <property type="match status" value="1"/>
</dbReference>
<dbReference type="GO" id="GO:0004803">
    <property type="term" value="F:transposase activity"/>
    <property type="evidence" value="ECO:0007669"/>
    <property type="project" value="InterPro"/>
</dbReference>
<comment type="caution">
    <text evidence="3">The sequence shown here is derived from an EMBL/GenBank/DDBJ whole genome shotgun (WGS) entry which is preliminary data.</text>
</comment>
<evidence type="ECO:0000313" key="4">
    <source>
        <dbReference type="Proteomes" id="UP000189681"/>
    </source>
</evidence>
<dbReference type="PANTHER" id="PTHR37023">
    <property type="entry name" value="TRANSPOSASE"/>
    <property type="match status" value="1"/>
</dbReference>
<evidence type="ECO:0000259" key="1">
    <source>
        <dbReference type="Pfam" id="PF04986"/>
    </source>
</evidence>
<accession>A0A1V4APA9</accession>
<evidence type="ECO:0000259" key="2">
    <source>
        <dbReference type="Pfam" id="PF14319"/>
    </source>
</evidence>
<feature type="domain" description="Transposase IS801/IS1294" evidence="1">
    <location>
        <begin position="137"/>
        <end position="328"/>
    </location>
</feature>
<reference evidence="3 4" key="1">
    <citation type="journal article" date="2017" name="Water Res.">
        <title>Discovery and metagenomic analysis of an anammox bacterial enrichment related to Candidatus "Brocadia caroliniensis" in a full-scale glycerol-fed nitritation-denitritation separate centrate treatment process.</title>
        <authorList>
            <person name="Park H."/>
            <person name="Brotto A.C."/>
            <person name="van Loosdrecht M.C."/>
            <person name="Chandran K."/>
        </authorList>
    </citation>
    <scope>NUCLEOTIDE SEQUENCE [LARGE SCALE GENOMIC DNA]</scope>
    <source>
        <strain evidence="3">26THWARD</strain>
    </source>
</reference>
<dbReference type="InterPro" id="IPR007069">
    <property type="entry name" value="Transposase_32"/>
</dbReference>
<dbReference type="InterPro" id="IPR054832">
    <property type="entry name" value="transpos_IS91"/>
</dbReference>
<gene>
    <name evidence="3" type="ORF">AYP45_17625</name>
</gene>
<sequence length="395" mass="45543">MEVADVFRCYGPAYRTTHKLPLHILKAMSAIERCRTALLGGHVERCDTCDHIRISYNSCRNRHCPKCQSLAKERWLAARKRELLPVSYFHVVLTIPDGLNPLVLVNQKVLYTILFRAGSETLLELGRDPRHLGAEVGLIAILHTWGQNLMDHPHLHGVMPCGGLSHEGKVWLLPKKSSRKKEFFVHVNVISDLFKRKFLDYLKEAYRKGALKFVGKVEYLRAGQEFQAFLNTLYHRKWITYCKRPFGGSEQVLEYLGRYTHRVAISNDRIVKMDDGTVTFRYRDYRDGNQVKQMSLEAFEFIRRFLLHILPDNFVKIRYYGLFNNRNRKAKIRLCKEVLGASAGDEHEPAAPESWEELFIRLTGIDPRICPCCGKGRMVRGETLLPLIHAPPGKG</sequence>
<dbReference type="AlphaFoldDB" id="A0A1V4APA9"/>
<protein>
    <submittedName>
        <fullName evidence="3">IS91 family transposase</fullName>
    </submittedName>
</protein>
<proteinExistence type="predicted"/>
<dbReference type="InterPro" id="IPR026889">
    <property type="entry name" value="Zn_Tnp"/>
</dbReference>
<dbReference type="Pfam" id="PF14319">
    <property type="entry name" value="Zn_Tnp_IS91"/>
    <property type="match status" value="1"/>
</dbReference>
<dbReference type="PANTHER" id="PTHR37023:SF1">
    <property type="entry name" value="ISSOD25 TRANSPOSASE TNPA_ISSOD25"/>
    <property type="match status" value="1"/>
</dbReference>
<organism evidence="3 4">
    <name type="scientific">Candidatus Brocadia carolinensis</name>
    <dbReference type="NCBI Taxonomy" id="1004156"/>
    <lineage>
        <taxon>Bacteria</taxon>
        <taxon>Pseudomonadati</taxon>
        <taxon>Planctomycetota</taxon>
        <taxon>Candidatus Brocadiia</taxon>
        <taxon>Candidatus Brocadiales</taxon>
        <taxon>Candidatus Brocadiaceae</taxon>
        <taxon>Candidatus Brocadia</taxon>
    </lineage>
</organism>
<dbReference type="EMBL" id="AYTS01000197">
    <property type="protein sequence ID" value="OOP54927.1"/>
    <property type="molecule type" value="Genomic_DNA"/>
</dbReference>
<name>A0A1V4APA9_9BACT</name>
<dbReference type="GO" id="GO:0006313">
    <property type="term" value="P:DNA transposition"/>
    <property type="evidence" value="ECO:0007669"/>
    <property type="project" value="InterPro"/>
</dbReference>
<dbReference type="Proteomes" id="UP000189681">
    <property type="component" value="Unassembled WGS sequence"/>
</dbReference>
<dbReference type="STRING" id="1004156.AYP45_17625"/>
<dbReference type="GO" id="GO:0003677">
    <property type="term" value="F:DNA binding"/>
    <property type="evidence" value="ECO:0007669"/>
    <property type="project" value="InterPro"/>
</dbReference>
<feature type="domain" description="Transposase zinc-binding" evidence="2">
    <location>
        <begin position="7"/>
        <end position="95"/>
    </location>
</feature>
<dbReference type="Pfam" id="PF04986">
    <property type="entry name" value="Y2_Tnp"/>
    <property type="match status" value="1"/>
</dbReference>
<evidence type="ECO:0000313" key="3">
    <source>
        <dbReference type="EMBL" id="OOP54927.1"/>
    </source>
</evidence>